<reference evidence="3" key="1">
    <citation type="submission" date="2020-11" db="EMBL/GenBank/DDBJ databases">
        <authorList>
            <person name="Tran Van P."/>
        </authorList>
    </citation>
    <scope>NUCLEOTIDE SEQUENCE</scope>
</reference>
<feature type="region of interest" description="Disordered" evidence="1">
    <location>
        <begin position="45"/>
        <end position="68"/>
    </location>
</feature>
<proteinExistence type="predicted"/>
<feature type="compositionally biased region" description="Pro residues" evidence="1">
    <location>
        <begin position="166"/>
        <end position="179"/>
    </location>
</feature>
<evidence type="ECO:0000256" key="1">
    <source>
        <dbReference type="SAM" id="MobiDB-lite"/>
    </source>
</evidence>
<evidence type="ECO:0000256" key="2">
    <source>
        <dbReference type="SAM" id="SignalP"/>
    </source>
</evidence>
<dbReference type="EMBL" id="CAJPEX010000417">
    <property type="protein sequence ID" value="CAG0915587.1"/>
    <property type="molecule type" value="Genomic_DNA"/>
</dbReference>
<protein>
    <submittedName>
        <fullName evidence="3">Uncharacterized protein</fullName>
    </submittedName>
</protein>
<feature type="chain" id="PRO_5036210053" evidence="2">
    <location>
        <begin position="24"/>
        <end position="179"/>
    </location>
</feature>
<feature type="compositionally biased region" description="Basic residues" evidence="1">
    <location>
        <begin position="133"/>
        <end position="164"/>
    </location>
</feature>
<evidence type="ECO:0000313" key="4">
    <source>
        <dbReference type="Proteomes" id="UP000678499"/>
    </source>
</evidence>
<feature type="signal peptide" evidence="2">
    <location>
        <begin position="1"/>
        <end position="23"/>
    </location>
</feature>
<keyword evidence="4" id="KW-1185">Reference proteome</keyword>
<dbReference type="EMBL" id="OA882454">
    <property type="protein sequence ID" value="CAD7275435.1"/>
    <property type="molecule type" value="Genomic_DNA"/>
</dbReference>
<evidence type="ECO:0000313" key="3">
    <source>
        <dbReference type="EMBL" id="CAD7275435.1"/>
    </source>
</evidence>
<keyword evidence="2" id="KW-0732">Signal</keyword>
<organism evidence="3">
    <name type="scientific">Notodromas monacha</name>
    <dbReference type="NCBI Taxonomy" id="399045"/>
    <lineage>
        <taxon>Eukaryota</taxon>
        <taxon>Metazoa</taxon>
        <taxon>Ecdysozoa</taxon>
        <taxon>Arthropoda</taxon>
        <taxon>Crustacea</taxon>
        <taxon>Oligostraca</taxon>
        <taxon>Ostracoda</taxon>
        <taxon>Podocopa</taxon>
        <taxon>Podocopida</taxon>
        <taxon>Cypridocopina</taxon>
        <taxon>Cypridoidea</taxon>
        <taxon>Cyprididae</taxon>
        <taxon>Notodromas</taxon>
    </lineage>
</organism>
<name>A0A7R9BIZ9_9CRUS</name>
<accession>A0A7R9BIZ9</accession>
<feature type="region of interest" description="Disordered" evidence="1">
    <location>
        <begin position="133"/>
        <end position="179"/>
    </location>
</feature>
<dbReference type="AlphaFoldDB" id="A0A7R9BIZ9"/>
<dbReference type="Proteomes" id="UP000678499">
    <property type="component" value="Unassembled WGS sequence"/>
</dbReference>
<gene>
    <name evidence="3" type="ORF">NMOB1V02_LOCUS3231</name>
</gene>
<sequence>MVHWLKIFTVVMLFWMHLDTTCGQSCTEDPCLPICTKCPTTASTSITTKGMKKKKKSKSTPSGGRVVMRDQPPAVERLVEILADLTETSLPYALDAFKNPADVYPGHHHHAPIQRYPHGPAAPVPQHHYNRNHQHYHHQQGMRRPARPSFRHHGRPMSYRRGKWNHPPPPPPPPYMHDN</sequence>